<dbReference type="HOGENOM" id="CLU_1086512_0_0_1"/>
<evidence type="ECO:0000256" key="1">
    <source>
        <dbReference type="SAM" id="MobiDB-lite"/>
    </source>
</evidence>
<dbReference type="EMBL" id="KN824632">
    <property type="protein sequence ID" value="KIM19545.1"/>
    <property type="molecule type" value="Genomic_DNA"/>
</dbReference>
<dbReference type="AlphaFoldDB" id="A0A0C3A4E9"/>
<dbReference type="Gene3D" id="2.60.120.260">
    <property type="entry name" value="Galactose-binding domain-like"/>
    <property type="match status" value="1"/>
</dbReference>
<reference evidence="2" key="3">
    <citation type="submission" date="2015-02" db="EMBL/GenBank/DDBJ databases">
        <title>Evolutionary Origins and Diversification of the Mycorrhizal Mutualists.</title>
        <authorList>
            <consortium name="DOE Joint Genome Institute"/>
            <consortium name="Mycorrhizal Genomics Consortium"/>
            <person name="Kohler A."/>
            <person name="Kuo A."/>
            <person name="Nagy L.G."/>
            <person name="Floudas D."/>
            <person name="Copeland A."/>
            <person name="Barry K.W."/>
            <person name="Cichocki N."/>
            <person name="Veneault-Fourrey C."/>
            <person name="LaButti K."/>
            <person name="Lindquist E.A."/>
            <person name="Lipzen A."/>
            <person name="Lundell T."/>
            <person name="Morin E."/>
            <person name="Murat C."/>
            <person name="Riley R."/>
            <person name="Ohm R."/>
            <person name="Sun H."/>
            <person name="Tunlid A."/>
            <person name="Henrissat B."/>
            <person name="Grigoriev I.V."/>
            <person name="Hibbett D.S."/>
            <person name="Martin F."/>
        </authorList>
    </citation>
    <scope>NUCLEOTIDE SEQUENCE</scope>
    <source>
        <strain evidence="2">MAFF 305830</strain>
    </source>
</reference>
<reference evidence="2 4" key="1">
    <citation type="submission" date="2014-04" db="EMBL/GenBank/DDBJ databases">
        <authorList>
            <consortium name="DOE Joint Genome Institute"/>
            <person name="Kuo A."/>
            <person name="Zuccaro A."/>
            <person name="Kohler A."/>
            <person name="Nagy L.G."/>
            <person name="Floudas D."/>
            <person name="Copeland A."/>
            <person name="Barry K.W."/>
            <person name="Cichocki N."/>
            <person name="Veneault-Fourrey C."/>
            <person name="LaButti K."/>
            <person name="Lindquist E.A."/>
            <person name="Lipzen A."/>
            <person name="Lundell T."/>
            <person name="Morin E."/>
            <person name="Murat C."/>
            <person name="Sun H."/>
            <person name="Tunlid A."/>
            <person name="Henrissat B."/>
            <person name="Grigoriev I.V."/>
            <person name="Hibbett D.S."/>
            <person name="Martin F."/>
            <person name="Nordberg H.P."/>
            <person name="Cantor M.N."/>
            <person name="Hua S.X."/>
        </authorList>
    </citation>
    <scope>NUCLEOTIDE SEQUENCE [LARGE SCALE GENOMIC DNA]</scope>
    <source>
        <strain evidence="2 4">MAFF 305830</strain>
    </source>
</reference>
<sequence>MSQTMILAAMCRISGTPLHPYGAVSHRPQSTSISSCSAPLPPVSRFWSCMEVIDDGNTSRIDYQGDWAVTNATGAGGGTVHSSRDPDGVISFTFVGSSVQIDAQKSPDGANFTVVLDGSTYGPYSLYAPTPTIVNVWSQTQLSPTATHTLSVQKAKQSSGPDSVLELNIDAFRSVPCFDVDALLTENLTESPPPPPARHHLPPPVPLAQHPRRAPGFRVPVRQACPTILHRFRPLFHHPQLRLHPFHPLRVVKALP</sequence>
<protein>
    <submittedName>
        <fullName evidence="2">Uncharacterized protein</fullName>
    </submittedName>
</protein>
<feature type="compositionally biased region" description="Pro residues" evidence="1">
    <location>
        <begin position="191"/>
        <end position="206"/>
    </location>
</feature>
<proteinExistence type="predicted"/>
<name>A0A0C3A4E9_SERVB</name>
<reference evidence="4" key="2">
    <citation type="submission" date="2015-01" db="EMBL/GenBank/DDBJ databases">
        <title>Evolutionary Origins and Diversification of the Mycorrhizal Mutualists.</title>
        <authorList>
            <consortium name="DOE Joint Genome Institute"/>
            <consortium name="Mycorrhizal Genomics Consortium"/>
            <person name="Kohler A."/>
            <person name="Kuo A."/>
            <person name="Nagy L.G."/>
            <person name="Floudas D."/>
            <person name="Copeland A."/>
            <person name="Barry K.W."/>
            <person name="Cichocki N."/>
            <person name="Veneault-Fourrey C."/>
            <person name="LaButti K."/>
            <person name="Lindquist E.A."/>
            <person name="Lipzen A."/>
            <person name="Lundell T."/>
            <person name="Morin E."/>
            <person name="Murat C."/>
            <person name="Riley R."/>
            <person name="Ohm R."/>
            <person name="Sun H."/>
            <person name="Tunlid A."/>
            <person name="Henrissat B."/>
            <person name="Grigoriev I.V."/>
            <person name="Hibbett D.S."/>
            <person name="Martin F."/>
        </authorList>
    </citation>
    <scope>NUCLEOTIDE SEQUENCE [LARGE SCALE GENOMIC DNA]</scope>
    <source>
        <strain evidence="3 4">MAFF 305830</strain>
    </source>
</reference>
<keyword evidence="4" id="KW-1185">Reference proteome</keyword>
<dbReference type="Proteomes" id="UP000054097">
    <property type="component" value="Unassembled WGS sequence"/>
</dbReference>
<evidence type="ECO:0000313" key="2">
    <source>
        <dbReference type="EMBL" id="KIM19545.1"/>
    </source>
</evidence>
<dbReference type="EMBL" id="KN824584">
    <property type="protein sequence ID" value="KIM19661.1"/>
    <property type="molecule type" value="Genomic_DNA"/>
</dbReference>
<evidence type="ECO:0000313" key="3">
    <source>
        <dbReference type="EMBL" id="KIM19661.1"/>
    </source>
</evidence>
<evidence type="ECO:0000313" key="4">
    <source>
        <dbReference type="Proteomes" id="UP000054097"/>
    </source>
</evidence>
<dbReference type="STRING" id="933852.A0A0C3A4E9"/>
<accession>A0A0C3A4E9</accession>
<feature type="region of interest" description="Disordered" evidence="1">
    <location>
        <begin position="186"/>
        <end position="213"/>
    </location>
</feature>
<organism evidence="2 4">
    <name type="scientific">Serendipita vermifera MAFF 305830</name>
    <dbReference type="NCBI Taxonomy" id="933852"/>
    <lineage>
        <taxon>Eukaryota</taxon>
        <taxon>Fungi</taxon>
        <taxon>Dikarya</taxon>
        <taxon>Basidiomycota</taxon>
        <taxon>Agaricomycotina</taxon>
        <taxon>Agaricomycetes</taxon>
        <taxon>Sebacinales</taxon>
        <taxon>Serendipitaceae</taxon>
        <taxon>Serendipita</taxon>
    </lineage>
</organism>
<dbReference type="OrthoDB" id="3258848at2759"/>
<gene>
    <name evidence="3" type="ORF">M408DRAFT_194049</name>
    <name evidence="2" type="ORF">M408DRAFT_205111</name>
</gene>